<dbReference type="FunCoup" id="A0A1Y2DL25">
    <property type="interactions" value="62"/>
</dbReference>
<comment type="caution">
    <text evidence="4">The sequence shown here is derived from an EMBL/GenBank/DDBJ whole genome shotgun (WGS) entry which is preliminary data.</text>
</comment>
<dbReference type="PANTHER" id="PTHR28069:SF1">
    <property type="entry name" value="PROTEIN MSS51, MITOCHONDRIAL"/>
    <property type="match status" value="1"/>
</dbReference>
<dbReference type="Pfam" id="PF20179">
    <property type="entry name" value="MSS51_C"/>
    <property type="match status" value="1"/>
</dbReference>
<evidence type="ECO:0000259" key="2">
    <source>
        <dbReference type="Pfam" id="PF13824"/>
    </source>
</evidence>
<dbReference type="PANTHER" id="PTHR28069">
    <property type="entry name" value="GH20023P"/>
    <property type="match status" value="1"/>
</dbReference>
<evidence type="ECO:0000256" key="1">
    <source>
        <dbReference type="SAM" id="MobiDB-lite"/>
    </source>
</evidence>
<dbReference type="GO" id="GO:0008270">
    <property type="term" value="F:zinc ion binding"/>
    <property type="evidence" value="ECO:0007669"/>
    <property type="project" value="UniProtKB-KW"/>
</dbReference>
<evidence type="ECO:0000259" key="3">
    <source>
        <dbReference type="Pfam" id="PF20179"/>
    </source>
</evidence>
<feature type="region of interest" description="Disordered" evidence="1">
    <location>
        <begin position="1"/>
        <end position="27"/>
    </location>
</feature>
<dbReference type="STRING" id="106004.A0A1Y2DL25"/>
<feature type="domain" description="Mitochondrial splicing suppressor 51-like C-terminal" evidence="3">
    <location>
        <begin position="225"/>
        <end position="428"/>
    </location>
</feature>
<dbReference type="OrthoDB" id="5282002at2759"/>
<keyword evidence="4" id="KW-0479">Metal-binding</keyword>
<dbReference type="AlphaFoldDB" id="A0A1Y2DL25"/>
<dbReference type="EMBL" id="MCGR01000076">
    <property type="protein sequence ID" value="ORY59425.1"/>
    <property type="molecule type" value="Genomic_DNA"/>
</dbReference>
<feature type="compositionally biased region" description="Polar residues" evidence="1">
    <location>
        <begin position="1"/>
        <end position="11"/>
    </location>
</feature>
<name>A0A1Y2DL25_9BASI</name>
<protein>
    <submittedName>
        <fullName evidence="4">Zinc-finger of mitochondrial splicing suppressor 51-domain-containing protein</fullName>
    </submittedName>
</protein>
<accession>A0A1Y2DL25</accession>
<proteinExistence type="predicted"/>
<feature type="compositionally biased region" description="Low complexity" evidence="1">
    <location>
        <begin position="15"/>
        <end position="27"/>
    </location>
</feature>
<dbReference type="Proteomes" id="UP000193467">
    <property type="component" value="Unassembled WGS sequence"/>
</dbReference>
<keyword evidence="5" id="KW-1185">Reference proteome</keyword>
<gene>
    <name evidence="4" type="ORF">BCR35DRAFT_309290</name>
</gene>
<evidence type="ECO:0000313" key="5">
    <source>
        <dbReference type="Proteomes" id="UP000193467"/>
    </source>
</evidence>
<dbReference type="InParanoid" id="A0A1Y2DL25"/>
<keyword evidence="4" id="KW-0862">Zinc</keyword>
<keyword evidence="4" id="KW-0863">Zinc-finger</keyword>
<dbReference type="InterPro" id="IPR046824">
    <property type="entry name" value="Mss51-like_C"/>
</dbReference>
<reference evidence="4 5" key="1">
    <citation type="submission" date="2016-07" db="EMBL/GenBank/DDBJ databases">
        <title>Pervasive Adenine N6-methylation of Active Genes in Fungi.</title>
        <authorList>
            <consortium name="DOE Joint Genome Institute"/>
            <person name="Mondo S.J."/>
            <person name="Dannebaum R.O."/>
            <person name="Kuo R.C."/>
            <person name="Labutti K."/>
            <person name="Haridas S."/>
            <person name="Kuo A."/>
            <person name="Salamov A."/>
            <person name="Ahrendt S.R."/>
            <person name="Lipzen A."/>
            <person name="Sullivan W."/>
            <person name="Andreopoulos W.B."/>
            <person name="Clum A."/>
            <person name="Lindquist E."/>
            <person name="Daum C."/>
            <person name="Ramamoorthy G.K."/>
            <person name="Gryganskyi A."/>
            <person name="Culley D."/>
            <person name="Magnuson J.K."/>
            <person name="James T.Y."/>
            <person name="O'Malley M.A."/>
            <person name="Stajich J.E."/>
            <person name="Spatafora J.W."/>
            <person name="Visel A."/>
            <person name="Grigoriev I.V."/>
        </authorList>
    </citation>
    <scope>NUCLEOTIDE SEQUENCE [LARGE SCALE GENOMIC DNA]</scope>
    <source>
        <strain evidence="4 5">62-1032</strain>
    </source>
</reference>
<organism evidence="4 5">
    <name type="scientific">Leucosporidium creatinivorum</name>
    <dbReference type="NCBI Taxonomy" id="106004"/>
    <lineage>
        <taxon>Eukaryota</taxon>
        <taxon>Fungi</taxon>
        <taxon>Dikarya</taxon>
        <taxon>Basidiomycota</taxon>
        <taxon>Pucciniomycotina</taxon>
        <taxon>Microbotryomycetes</taxon>
        <taxon>Leucosporidiales</taxon>
        <taxon>Leucosporidium</taxon>
    </lineage>
</organism>
<dbReference type="InterPro" id="IPR032717">
    <property type="entry name" value="Mss51_Znf"/>
</dbReference>
<dbReference type="Pfam" id="PF13824">
    <property type="entry name" value="zf-Mss51"/>
    <property type="match status" value="1"/>
</dbReference>
<feature type="domain" description="Mitochondrial splicing suppressor 51 zinc-finger" evidence="2">
    <location>
        <begin position="82"/>
        <end position="137"/>
    </location>
</feature>
<sequence>MATRIAHSSTRFARLSSSTGSPSASLLPSTRRTLFGFGKSKKSPVDAPPTPLLSQDDLFHPLSASPFPEMRAKSQRIKDLAYCPVSMDKYNEKVHVAFECPDCGYPTHASEERWAEDNDKGRYWPRLREANEDEHDLRSGREMTEFNLPGEQPYEEAVSMGNWDVFLYTRGFPSVNTERARRHVSKLLTYPLSIGSVLHENSPYTLRNQRLLPEGLRSLFALRQALHPAPASTDARNSRPPTPVRIFILGARAESSLPPHVLAQLSHLFPLVPIHLFFVGPEAHIPPPKATFGSTAAAVEENTRIYGVPSYTRIDSEHLTITNLRANYSEVHDSLGPFDPYYDVFFSFSPGFGFPAENDHSKTQLETNWSGAIQNILETKCALFCTGFSPADVERDVVALDKAEGIKGEFDWLLTPGENVFGSEKWEVAEFDPRVAVKTNWGIWGIRGKRYEVNPGQEEE</sequence>
<evidence type="ECO:0000313" key="4">
    <source>
        <dbReference type="EMBL" id="ORY59425.1"/>
    </source>
</evidence>